<evidence type="ECO:0000313" key="2">
    <source>
        <dbReference type="Proteomes" id="UP000252797"/>
    </source>
</evidence>
<name>A0A367CI16_9ENTE</name>
<protein>
    <submittedName>
        <fullName evidence="1">Uncharacterized protein</fullName>
    </submittedName>
</protein>
<accession>A0A367CI16</accession>
<reference evidence="1 2" key="1">
    <citation type="submission" date="2015-06" db="EMBL/GenBank/DDBJ databases">
        <title>The Genome Sequence of Enterococcus durans 4EA1.</title>
        <authorList>
            <consortium name="The Broad Institute Genomics Platform"/>
            <consortium name="The Broad Institute Genome Sequencing Center for Infectious Disease"/>
            <person name="Earl A.M."/>
            <person name="Van Tyne D."/>
            <person name="Lebreton F."/>
            <person name="Saavedra J.T."/>
            <person name="Gilmore M.S."/>
            <person name="Manson Mcguire A."/>
            <person name="Clock S."/>
            <person name="Crupain M."/>
            <person name="Rangan U."/>
            <person name="Young S."/>
            <person name="Abouelleil A."/>
            <person name="Cao P."/>
            <person name="Chapman S.B."/>
            <person name="Griggs A."/>
            <person name="Priest M."/>
            <person name="Shea T."/>
            <person name="Wortman J."/>
            <person name="Nusbaum C."/>
            <person name="Birren B."/>
        </authorList>
    </citation>
    <scope>NUCLEOTIDE SEQUENCE [LARGE SCALE GENOMIC DNA]</scope>
    <source>
        <strain evidence="1 2">4EA1</strain>
    </source>
</reference>
<organism evidence="1 2">
    <name type="scientific">Enterococcus durans</name>
    <dbReference type="NCBI Taxonomy" id="53345"/>
    <lineage>
        <taxon>Bacteria</taxon>
        <taxon>Bacillati</taxon>
        <taxon>Bacillota</taxon>
        <taxon>Bacilli</taxon>
        <taxon>Lactobacillales</taxon>
        <taxon>Enterococcaceae</taxon>
        <taxon>Enterococcus</taxon>
    </lineage>
</organism>
<dbReference type="EMBL" id="LEPB01000001">
    <property type="protein sequence ID" value="RCA12098.1"/>
    <property type="molecule type" value="Genomic_DNA"/>
</dbReference>
<evidence type="ECO:0000313" key="1">
    <source>
        <dbReference type="EMBL" id="RCA12098.1"/>
    </source>
</evidence>
<gene>
    <name evidence="1" type="ORF">EA71_00302</name>
</gene>
<proteinExistence type="predicted"/>
<dbReference type="AlphaFoldDB" id="A0A367CI16"/>
<comment type="caution">
    <text evidence="1">The sequence shown here is derived from an EMBL/GenBank/DDBJ whole genome shotgun (WGS) entry which is preliminary data.</text>
</comment>
<dbReference type="Proteomes" id="UP000252797">
    <property type="component" value="Unassembled WGS sequence"/>
</dbReference>
<sequence length="30" mass="3775">MYDLAEEKIKKRMKEMVSEIKDLKKKKNYR</sequence>